<feature type="domain" description="MaoC-like" evidence="2">
    <location>
        <begin position="14"/>
        <end position="129"/>
    </location>
</feature>
<reference evidence="3 4" key="1">
    <citation type="submission" date="2017-09" db="EMBL/GenBank/DDBJ databases">
        <title>Genomics of the genus Arcobacter.</title>
        <authorList>
            <person name="Perez-Cataluna A."/>
            <person name="Figueras M.J."/>
            <person name="Salas-Masso N."/>
        </authorList>
    </citation>
    <scope>NUCLEOTIDE SEQUENCE [LARGE SCALE GENOMIC DNA]</scope>
    <source>
        <strain evidence="3 4">DSM 18005</strain>
    </source>
</reference>
<organism evidence="3 4">
    <name type="scientific">Malaciobacter halophilus</name>
    <dbReference type="NCBI Taxonomy" id="197482"/>
    <lineage>
        <taxon>Bacteria</taxon>
        <taxon>Pseudomonadati</taxon>
        <taxon>Campylobacterota</taxon>
        <taxon>Epsilonproteobacteria</taxon>
        <taxon>Campylobacterales</taxon>
        <taxon>Arcobacteraceae</taxon>
        <taxon>Malaciobacter</taxon>
    </lineage>
</organism>
<dbReference type="FunFam" id="3.10.129.10:FF:000042">
    <property type="entry name" value="MaoC domain protein dehydratase"/>
    <property type="match status" value="1"/>
</dbReference>
<dbReference type="EMBL" id="NXIF01000007">
    <property type="protein sequence ID" value="PKI81855.1"/>
    <property type="molecule type" value="Genomic_DNA"/>
</dbReference>
<dbReference type="CDD" id="cd03449">
    <property type="entry name" value="R_hydratase"/>
    <property type="match status" value="1"/>
</dbReference>
<name>A0A2N1J5K9_9BACT</name>
<dbReference type="SUPFAM" id="SSF54637">
    <property type="entry name" value="Thioesterase/thiol ester dehydrase-isomerase"/>
    <property type="match status" value="1"/>
</dbReference>
<dbReference type="PANTHER" id="PTHR43437">
    <property type="entry name" value="HYDROXYACYL-THIOESTER DEHYDRATASE TYPE 2, MITOCHONDRIAL-RELATED"/>
    <property type="match status" value="1"/>
</dbReference>
<evidence type="ECO:0000259" key="2">
    <source>
        <dbReference type="Pfam" id="PF01575"/>
    </source>
</evidence>
<dbReference type="InterPro" id="IPR029069">
    <property type="entry name" value="HotDog_dom_sf"/>
</dbReference>
<dbReference type="OrthoDB" id="9800237at2"/>
<dbReference type="Proteomes" id="UP000233248">
    <property type="component" value="Unassembled WGS sequence"/>
</dbReference>
<dbReference type="InterPro" id="IPR050965">
    <property type="entry name" value="UPF0336/Enoyl-CoA_hydratase"/>
</dbReference>
<dbReference type="Pfam" id="PF01575">
    <property type="entry name" value="MaoC_dehydratas"/>
    <property type="match status" value="1"/>
</dbReference>
<proteinExistence type="predicted"/>
<dbReference type="RefSeq" id="WP_101183526.1">
    <property type="nucleotide sequence ID" value="NZ_CP031218.1"/>
</dbReference>
<dbReference type="GO" id="GO:0006633">
    <property type="term" value="P:fatty acid biosynthetic process"/>
    <property type="evidence" value="ECO:0007669"/>
    <property type="project" value="TreeGrafter"/>
</dbReference>
<evidence type="ECO:0000256" key="1">
    <source>
        <dbReference type="ARBA" id="ARBA00023239"/>
    </source>
</evidence>
<keyword evidence="4" id="KW-1185">Reference proteome</keyword>
<accession>A0A2N1J5K9</accession>
<sequence>MSNSLVFNQVPIEEIQEEMEVSYSQTITDADVKAFAGISGDRNPVHMDDEYAQNSRFKKRIAHGMMSASYFSALFGTKIPGEGCVYVAQSLQFKRPVYLGDTVVATVTVTKVDLDKRRVFFRTTCKVKNKIVIDGEAELYVPKDK</sequence>
<keyword evidence="1" id="KW-0456">Lyase</keyword>
<gene>
    <name evidence="3" type="ORF">CP960_01795</name>
</gene>
<dbReference type="GO" id="GO:0019171">
    <property type="term" value="F:(3R)-hydroxyacyl-[acyl-carrier-protein] dehydratase activity"/>
    <property type="evidence" value="ECO:0007669"/>
    <property type="project" value="TreeGrafter"/>
</dbReference>
<dbReference type="PANTHER" id="PTHR43437:SF3">
    <property type="entry name" value="HYDROXYACYL-THIOESTER DEHYDRATASE TYPE 2, MITOCHONDRIAL"/>
    <property type="match status" value="1"/>
</dbReference>
<dbReference type="KEGG" id="ahs:AHALO_0834"/>
<dbReference type="AlphaFoldDB" id="A0A2N1J5K9"/>
<dbReference type="InterPro" id="IPR002539">
    <property type="entry name" value="MaoC-like_dom"/>
</dbReference>
<evidence type="ECO:0000313" key="3">
    <source>
        <dbReference type="EMBL" id="PKI81855.1"/>
    </source>
</evidence>
<evidence type="ECO:0000313" key="4">
    <source>
        <dbReference type="Proteomes" id="UP000233248"/>
    </source>
</evidence>
<dbReference type="Gene3D" id="3.10.129.10">
    <property type="entry name" value="Hotdog Thioesterase"/>
    <property type="match status" value="1"/>
</dbReference>
<comment type="caution">
    <text evidence="3">The sequence shown here is derived from an EMBL/GenBank/DDBJ whole genome shotgun (WGS) entry which is preliminary data.</text>
</comment>
<protein>
    <submittedName>
        <fullName evidence="3">Acyl dehydratase</fullName>
    </submittedName>
</protein>